<evidence type="ECO:0000313" key="1">
    <source>
        <dbReference type="EMBL" id="SCX34548.1"/>
    </source>
</evidence>
<accession>A0A1G4X322</accession>
<protein>
    <recommendedName>
        <fullName evidence="3">DUF4258 domain-containing protein</fullName>
    </recommendedName>
</protein>
<evidence type="ECO:0000313" key="2">
    <source>
        <dbReference type="Proteomes" id="UP000199707"/>
    </source>
</evidence>
<proteinExistence type="predicted"/>
<dbReference type="STRING" id="1502745.SAMN02799620_06376"/>
<gene>
    <name evidence="1" type="ORF">SAMN02799620_06376</name>
</gene>
<dbReference type="AlphaFoldDB" id="A0A1G4X322"/>
<dbReference type="Proteomes" id="UP000199707">
    <property type="component" value="Unassembled WGS sequence"/>
</dbReference>
<dbReference type="RefSeq" id="WP_090364932.1">
    <property type="nucleotide sequence ID" value="NZ_FMUB01000025.1"/>
</dbReference>
<sequence>MGRTRIKVTAKARRRIGSRANMLAALRNAGNPLLIDGNRAYLIGTDSKGVRFEMILVADDRDADSWTLIHAMPIHYRKNW</sequence>
<evidence type="ECO:0008006" key="3">
    <source>
        <dbReference type="Google" id="ProtNLM"/>
    </source>
</evidence>
<reference evidence="2" key="1">
    <citation type="submission" date="2016-10" db="EMBL/GenBank/DDBJ databases">
        <authorList>
            <person name="Varghese N."/>
            <person name="Submissions S."/>
        </authorList>
    </citation>
    <scope>NUCLEOTIDE SEQUENCE [LARGE SCALE GENOMIC DNA]</scope>
    <source>
        <strain evidence="2">UNC267MFSha1.1M11</strain>
    </source>
</reference>
<organism evidence="1 2">
    <name type="scientific">Mycolicibacterium fluoranthenivorans</name>
    <dbReference type="NCBI Taxonomy" id="258505"/>
    <lineage>
        <taxon>Bacteria</taxon>
        <taxon>Bacillati</taxon>
        <taxon>Actinomycetota</taxon>
        <taxon>Actinomycetes</taxon>
        <taxon>Mycobacteriales</taxon>
        <taxon>Mycobacteriaceae</taxon>
        <taxon>Mycolicibacterium</taxon>
    </lineage>
</organism>
<name>A0A1G4X322_9MYCO</name>
<dbReference type="EMBL" id="FMUB01000025">
    <property type="protein sequence ID" value="SCX34548.1"/>
    <property type="molecule type" value="Genomic_DNA"/>
</dbReference>